<dbReference type="GeneID" id="39582111"/>
<dbReference type="InterPro" id="IPR029071">
    <property type="entry name" value="Ubiquitin-like_domsf"/>
</dbReference>
<feature type="region of interest" description="Disordered" evidence="1">
    <location>
        <begin position="1"/>
        <end position="267"/>
    </location>
</feature>
<feature type="compositionally biased region" description="Low complexity" evidence="1">
    <location>
        <begin position="101"/>
        <end position="117"/>
    </location>
</feature>
<feature type="compositionally biased region" description="Basic residues" evidence="1">
    <location>
        <begin position="164"/>
        <end position="178"/>
    </location>
</feature>
<dbReference type="CDD" id="cd17080">
    <property type="entry name" value="Ubl_SLD2_Esc2_like"/>
    <property type="match status" value="1"/>
</dbReference>
<feature type="compositionally biased region" description="Basic and acidic residues" evidence="1">
    <location>
        <begin position="66"/>
        <end position="89"/>
    </location>
</feature>
<evidence type="ECO:0000313" key="3">
    <source>
        <dbReference type="EMBL" id="ROT35580.1"/>
    </source>
</evidence>
<accession>A0A3N2PMD4</accession>
<feature type="compositionally biased region" description="Acidic residues" evidence="1">
    <location>
        <begin position="240"/>
        <end position="267"/>
    </location>
</feature>
<dbReference type="PROSITE" id="PS50053">
    <property type="entry name" value="UBIQUITIN_2"/>
    <property type="match status" value="1"/>
</dbReference>
<dbReference type="OrthoDB" id="3365399at2759"/>
<proteinExistence type="predicted"/>
<dbReference type="EMBL" id="ML119061">
    <property type="protein sequence ID" value="ROT35580.1"/>
    <property type="molecule type" value="Genomic_DNA"/>
</dbReference>
<reference evidence="3 4" key="1">
    <citation type="journal article" date="2018" name="Mol. Ecol.">
        <title>The obligate alkalophilic soda-lake fungus Sodiomyces alkalinus has shifted to a protein diet.</title>
        <authorList>
            <person name="Grum-Grzhimaylo A.A."/>
            <person name="Falkoski D.L."/>
            <person name="van den Heuvel J."/>
            <person name="Valero-Jimenez C.A."/>
            <person name="Min B."/>
            <person name="Choi I.G."/>
            <person name="Lipzen A."/>
            <person name="Daum C.G."/>
            <person name="Aanen D.K."/>
            <person name="Tsang A."/>
            <person name="Henrissat B."/>
            <person name="Bilanenko E.N."/>
            <person name="de Vries R.P."/>
            <person name="van Kan J.A.L."/>
            <person name="Grigoriev I.V."/>
            <person name="Debets A.J.M."/>
        </authorList>
    </citation>
    <scope>NUCLEOTIDE SEQUENCE [LARGE SCALE GENOMIC DNA]</scope>
    <source>
        <strain evidence="3 4">F11</strain>
    </source>
</reference>
<dbReference type="InterPro" id="IPR022617">
    <property type="entry name" value="Rad60/SUMO-like_dom"/>
</dbReference>
<protein>
    <recommendedName>
        <fullName evidence="2">Ubiquitin-like domain-containing protein</fullName>
    </recommendedName>
</protein>
<feature type="compositionally biased region" description="Basic residues" evidence="1">
    <location>
        <begin position="1"/>
        <end position="10"/>
    </location>
</feature>
<gene>
    <name evidence="3" type="ORF">SODALDRAFT_353234</name>
</gene>
<name>A0A3N2PMD4_SODAK</name>
<evidence type="ECO:0000256" key="1">
    <source>
        <dbReference type="SAM" id="MobiDB-lite"/>
    </source>
</evidence>
<evidence type="ECO:0000259" key="2">
    <source>
        <dbReference type="PROSITE" id="PS50053"/>
    </source>
</evidence>
<dbReference type="AlphaFoldDB" id="A0A3N2PMD4"/>
<feature type="compositionally biased region" description="Polar residues" evidence="1">
    <location>
        <begin position="148"/>
        <end position="158"/>
    </location>
</feature>
<dbReference type="RefSeq" id="XP_028463386.1">
    <property type="nucleotide sequence ID" value="XM_028613633.1"/>
</dbReference>
<sequence>MSAAPKRRLPFKPTALQRLSAPTPESKDKDGDAEDDGLSLFQRSKEFFPVALAEQERRRKRKHSKRESSRNDRSSSTAEVKDGVDKVKVEDEESPLPRPTSRNQSQSQSQSQGQNSQPTVAVESTDDNDGDGLGATIATPPSKRSRTSHGSINSNPLHPTSPCHARHPKSPARSRRSVSTRSPSKLQDKGKQPEFVDLEDESYHGQGASLDDPDEDIYGATPIRYVKSTRSSSAAHDLEDPFVVEEEEDKKDDALREEEEEDDDDEVNGEFAEFIRAAQERQKKAEEAEKDKTRIQLLVTSRLPDTEPKRFVITLWKPLSAVRRAWCLSTGATLRLGRQTLEGTFLTWRGRRLYDSTTIDSLDIRASASGTLQHASVGKFHDTDGFSKDWTRLHMEIWTEELWEEHQKRMERERRRALGELYDDSDDGGAALDGENDGEGAPAPAPEEQKIRVILKTRSDEPVKTTVRPSTTIQTLVVMYRKMRNVPEGSSVSLYFDGEQLDEASTIEEVDIEDMDTIEVSVKD</sequence>
<keyword evidence="4" id="KW-1185">Reference proteome</keyword>
<dbReference type="Proteomes" id="UP000272025">
    <property type="component" value="Unassembled WGS sequence"/>
</dbReference>
<feature type="region of interest" description="Disordered" evidence="1">
    <location>
        <begin position="419"/>
        <end position="448"/>
    </location>
</feature>
<dbReference type="Pfam" id="PF11976">
    <property type="entry name" value="Rad60-SLD"/>
    <property type="match status" value="1"/>
</dbReference>
<dbReference type="Gene3D" id="3.10.20.90">
    <property type="entry name" value="Phosphatidylinositol 3-kinase Catalytic Subunit, Chain A, domain 1"/>
    <property type="match status" value="1"/>
</dbReference>
<dbReference type="SUPFAM" id="SSF54236">
    <property type="entry name" value="Ubiquitin-like"/>
    <property type="match status" value="1"/>
</dbReference>
<dbReference type="InterPro" id="IPR000626">
    <property type="entry name" value="Ubiquitin-like_dom"/>
</dbReference>
<evidence type="ECO:0000313" key="4">
    <source>
        <dbReference type="Proteomes" id="UP000272025"/>
    </source>
</evidence>
<organism evidence="3 4">
    <name type="scientific">Sodiomyces alkalinus (strain CBS 110278 / VKM F-3762 / F11)</name>
    <name type="common">Alkaliphilic filamentous fungus</name>
    <dbReference type="NCBI Taxonomy" id="1314773"/>
    <lineage>
        <taxon>Eukaryota</taxon>
        <taxon>Fungi</taxon>
        <taxon>Dikarya</taxon>
        <taxon>Ascomycota</taxon>
        <taxon>Pezizomycotina</taxon>
        <taxon>Sordariomycetes</taxon>
        <taxon>Hypocreomycetidae</taxon>
        <taxon>Glomerellales</taxon>
        <taxon>Plectosphaerellaceae</taxon>
        <taxon>Sodiomyces</taxon>
    </lineage>
</organism>
<dbReference type="SMART" id="SM00213">
    <property type="entry name" value="UBQ"/>
    <property type="match status" value="1"/>
</dbReference>
<feature type="domain" description="Ubiquitin-like" evidence="2">
    <location>
        <begin position="451"/>
        <end position="524"/>
    </location>
</feature>